<accession>A0A0M3JLV7</accession>
<protein>
    <submittedName>
        <fullName evidence="2 4">Uncharacterized protein</fullName>
    </submittedName>
</protein>
<dbReference type="Proteomes" id="UP000267096">
    <property type="component" value="Unassembled WGS sequence"/>
</dbReference>
<organism evidence="4">
    <name type="scientific">Anisakis simplex</name>
    <name type="common">Herring worm</name>
    <dbReference type="NCBI Taxonomy" id="6269"/>
    <lineage>
        <taxon>Eukaryota</taxon>
        <taxon>Metazoa</taxon>
        <taxon>Ecdysozoa</taxon>
        <taxon>Nematoda</taxon>
        <taxon>Chromadorea</taxon>
        <taxon>Rhabditida</taxon>
        <taxon>Spirurina</taxon>
        <taxon>Ascaridomorpha</taxon>
        <taxon>Ascaridoidea</taxon>
        <taxon>Anisakidae</taxon>
        <taxon>Anisakis</taxon>
        <taxon>Anisakis simplex complex</taxon>
    </lineage>
</organism>
<keyword evidence="3" id="KW-1185">Reference proteome</keyword>
<evidence type="ECO:0000313" key="4">
    <source>
        <dbReference type="WBParaSite" id="ASIM_0000863801-mRNA-1"/>
    </source>
</evidence>
<dbReference type="WBParaSite" id="ASIM_0000863801-mRNA-1">
    <property type="protein sequence ID" value="ASIM_0000863801-mRNA-1"/>
    <property type="gene ID" value="ASIM_0000863801"/>
</dbReference>
<dbReference type="OrthoDB" id="5832575at2759"/>
<feature type="coiled-coil region" evidence="1">
    <location>
        <begin position="28"/>
        <end position="83"/>
    </location>
</feature>
<evidence type="ECO:0000313" key="2">
    <source>
        <dbReference type="EMBL" id="VDK31559.1"/>
    </source>
</evidence>
<dbReference type="AlphaFoldDB" id="A0A0M3JLV7"/>
<evidence type="ECO:0000313" key="3">
    <source>
        <dbReference type="Proteomes" id="UP000267096"/>
    </source>
</evidence>
<reference evidence="2 3" key="2">
    <citation type="submission" date="2018-11" db="EMBL/GenBank/DDBJ databases">
        <authorList>
            <consortium name="Pathogen Informatics"/>
        </authorList>
    </citation>
    <scope>NUCLEOTIDE SEQUENCE [LARGE SCALE GENOMIC DNA]</scope>
</reference>
<proteinExistence type="predicted"/>
<reference evidence="4" key="1">
    <citation type="submission" date="2017-02" db="UniProtKB">
        <authorList>
            <consortium name="WormBaseParasite"/>
        </authorList>
    </citation>
    <scope>IDENTIFICATION</scope>
</reference>
<name>A0A0M3JLV7_ANISI</name>
<keyword evidence="1" id="KW-0175">Coiled coil</keyword>
<evidence type="ECO:0000256" key="1">
    <source>
        <dbReference type="SAM" id="Coils"/>
    </source>
</evidence>
<sequence>MVENLFAESVAAILFDTSTATQLLTATEENIRRRIREVLEERSELQRNKKMDEQRNNSLREQLERANREAHTAEIERAALQRREKLHLVFVDKVRWA</sequence>
<dbReference type="EMBL" id="UYRR01022609">
    <property type="protein sequence ID" value="VDK31559.1"/>
    <property type="molecule type" value="Genomic_DNA"/>
</dbReference>
<gene>
    <name evidence="2" type="ORF">ASIM_LOCUS8392</name>
</gene>